<dbReference type="RefSeq" id="WP_369191873.1">
    <property type="nucleotide sequence ID" value="NZ_CP163431.1"/>
</dbReference>
<dbReference type="EMBL" id="CP163431">
    <property type="protein sequence ID" value="XDQ07042.1"/>
    <property type="molecule type" value="Genomic_DNA"/>
</dbReference>
<accession>A0AB39MM05</accession>
<organism evidence="1">
    <name type="scientific">Streptomyces sp. R08</name>
    <dbReference type="NCBI Taxonomy" id="3238624"/>
    <lineage>
        <taxon>Bacteria</taxon>
        <taxon>Bacillati</taxon>
        <taxon>Actinomycetota</taxon>
        <taxon>Actinomycetes</taxon>
        <taxon>Kitasatosporales</taxon>
        <taxon>Streptomycetaceae</taxon>
        <taxon>Streptomyces</taxon>
    </lineage>
</organism>
<proteinExistence type="predicted"/>
<protein>
    <submittedName>
        <fullName evidence="1">Uncharacterized protein</fullName>
    </submittedName>
</protein>
<sequence>MTSPIVGVTKPAQLAAAVVAVDVELDEDEAAHLEEPYQPHQAAYLEESIYKSRPEISRVGTSG</sequence>
<dbReference type="SUPFAM" id="SSF51430">
    <property type="entry name" value="NAD(P)-linked oxidoreductase"/>
    <property type="match status" value="1"/>
</dbReference>
<dbReference type="AlphaFoldDB" id="A0AB39MM05"/>
<gene>
    <name evidence="1" type="ORF">AB5J58_45690</name>
</gene>
<evidence type="ECO:0000313" key="1">
    <source>
        <dbReference type="EMBL" id="XDQ07042.1"/>
    </source>
</evidence>
<dbReference type="Gene3D" id="3.20.20.100">
    <property type="entry name" value="NADP-dependent oxidoreductase domain"/>
    <property type="match status" value="1"/>
</dbReference>
<reference evidence="1" key="1">
    <citation type="submission" date="2024-07" db="EMBL/GenBank/DDBJ databases">
        <authorList>
            <person name="Yu S.T."/>
        </authorList>
    </citation>
    <scope>NUCLEOTIDE SEQUENCE</scope>
    <source>
        <strain evidence="1">R08</strain>
    </source>
</reference>
<dbReference type="InterPro" id="IPR036812">
    <property type="entry name" value="NAD(P)_OxRdtase_dom_sf"/>
</dbReference>
<name>A0AB39MM05_9ACTN</name>